<comment type="caution">
    <text evidence="4">The sequence shown here is derived from an EMBL/GenBank/DDBJ whole genome shotgun (WGS) entry which is preliminary data.</text>
</comment>
<keyword evidence="1" id="KW-0175">Coiled coil</keyword>
<evidence type="ECO:0000256" key="1">
    <source>
        <dbReference type="SAM" id="Coils"/>
    </source>
</evidence>
<accession>A0A5C6XEB6</accession>
<dbReference type="Pfam" id="PF13779">
    <property type="entry name" value="DUF4175"/>
    <property type="match status" value="1"/>
</dbReference>
<feature type="coiled-coil region" evidence="1">
    <location>
        <begin position="647"/>
        <end position="707"/>
    </location>
</feature>
<keyword evidence="3" id="KW-0472">Membrane</keyword>
<dbReference type="InterPro" id="IPR012683">
    <property type="entry name" value="CHP02302_TM"/>
</dbReference>
<feature type="compositionally biased region" description="Basic and acidic residues" evidence="2">
    <location>
        <begin position="18"/>
        <end position="32"/>
    </location>
</feature>
<feature type="transmembrane region" description="Helical" evidence="3">
    <location>
        <begin position="98"/>
        <end position="122"/>
    </location>
</feature>
<gene>
    <name evidence="4" type="ORF">FRC98_10545</name>
</gene>
<keyword evidence="3" id="KW-1133">Transmembrane helix</keyword>
<feature type="coiled-coil region" evidence="1">
    <location>
        <begin position="746"/>
        <end position="887"/>
    </location>
</feature>
<reference evidence="4 5" key="1">
    <citation type="submission" date="2019-08" db="EMBL/GenBank/DDBJ databases">
        <title>Bradymonadales sp. TMQ4.</title>
        <authorList>
            <person name="Liang Q."/>
        </authorList>
    </citation>
    <scope>NUCLEOTIDE SEQUENCE [LARGE SCALE GENOMIC DNA]</scope>
    <source>
        <strain evidence="4 5">TMQ4</strain>
    </source>
</reference>
<protein>
    <submittedName>
        <fullName evidence="4">DUF4175 domain-containing protein</fullName>
    </submittedName>
</protein>
<feature type="compositionally biased region" description="Basic and acidic residues" evidence="2">
    <location>
        <begin position="1057"/>
        <end position="1094"/>
    </location>
</feature>
<feature type="region of interest" description="Disordered" evidence="2">
    <location>
        <begin position="944"/>
        <end position="970"/>
    </location>
</feature>
<dbReference type="RefSeq" id="WP_146981374.1">
    <property type="nucleotide sequence ID" value="NZ_VOSM01000004.1"/>
</dbReference>
<feature type="compositionally biased region" description="Basic and acidic residues" evidence="2">
    <location>
        <begin position="948"/>
        <end position="970"/>
    </location>
</feature>
<evidence type="ECO:0000313" key="5">
    <source>
        <dbReference type="Proteomes" id="UP000321412"/>
    </source>
</evidence>
<proteinExistence type="predicted"/>
<keyword evidence="5" id="KW-1185">Reference proteome</keyword>
<keyword evidence="3" id="KW-0812">Transmembrane</keyword>
<dbReference type="Proteomes" id="UP000321412">
    <property type="component" value="Unassembled WGS sequence"/>
</dbReference>
<feature type="region of interest" description="Disordered" evidence="2">
    <location>
        <begin position="1000"/>
        <end position="1094"/>
    </location>
</feature>
<dbReference type="AlphaFoldDB" id="A0A5C6XEB6"/>
<name>A0A5C6XEB6_9DELT</name>
<sequence length="1104" mass="122863">MHDETKQPQSATEADDAGESRAPQEEQSDARAEGSSGGGAGADVGSSLTALKALLRRTERDLRRPVLVEGALWAASAALAVALSALAVAAIFETQGALVARWILAVGLGAVGVSAAVAYGLFRARRRGELASARIVQAHAREYRNDLVAALEFGERLQTPGADEDLKRQGVSAALASAHVRRTAKRALAGAREQSLAHVVPPRDLRAPAGATAVFALVFLGVMAWQPGWTLGVLSGDRVGASVVGDRVRVRPIVGQIDAIFVYPEYTGMPRQMARLGSGFVETLEGTRVHLQLGLWPEGFEKVELVRRWQGDDGEEQEVLPVELGPGHQGSVSLTLKESGSYAFRAVTAEGVPVEDGVERTIRVVADAPPQVRLTSHQPGPEPLIVQPDDVLELSVEALDDFGLSGLSLVHQFGDDEEGAERQSLDLGELASKPQGVEHSLSFDLAELGLQPKDQVSIYFSATDINTVTGPGEGRSEALVIYVESPEDQHLRNIADQQALLEALLLHLADVLEAPPGERVADADGGYRMAVDAGLDVAARSAIYEQGVAHHQARELILSELEGLRERVAEDPMMSGRNAALFDGLAEQLKGLQAEGSRLWERLQARSERGDLTMGHVQTLADFSLQVEDELEKALLRFDELLARQKMELVEATAEDLKAMRERLRELLEQYRDTEDEALKEAIKREVQRLRQRMAELMARMQMQMEQLPQDHVNMEALEQMQMESESKQLGDQLQSIEELLEKGDIDGALAELDRMDELMEGLNSEVEQGMEQAAPQGISELDRQMGELMEEVGELQEMERALEQQTREVEDALAEERREAIQEMVAPAVEELLRKVAAQERDLGRLEGLALPVRDYGQVEYNAEQIERLRETLEQQDLQLALEAAELSERRLRGMRSTLSLSERYVRDDAERSAVRRARTTSDTMAGRAEEIVALLREFKQQASEQRQQEQGDQQERYEELAERQQQAREKAEALREKVEQTGERFPMVRDQVMPSLEQATESMQEAEEQLRQGEGQQALDRERSALDQLGQLGEQMRQAMQKERRQQRRSGNQQKTEKVEIPGESSREAQERLRREMMEGMREGRLEDYDSEIERYYRSLVE</sequence>
<evidence type="ECO:0000313" key="4">
    <source>
        <dbReference type="EMBL" id="TXD37163.1"/>
    </source>
</evidence>
<evidence type="ECO:0000256" key="2">
    <source>
        <dbReference type="SAM" id="MobiDB-lite"/>
    </source>
</evidence>
<feature type="region of interest" description="Disordered" evidence="2">
    <location>
        <begin position="1"/>
        <end position="44"/>
    </location>
</feature>
<organism evidence="4 5">
    <name type="scientific">Lujinxingia vulgaris</name>
    <dbReference type="NCBI Taxonomy" id="2600176"/>
    <lineage>
        <taxon>Bacteria</taxon>
        <taxon>Deltaproteobacteria</taxon>
        <taxon>Bradymonadales</taxon>
        <taxon>Lujinxingiaceae</taxon>
        <taxon>Lujinxingia</taxon>
    </lineage>
</organism>
<feature type="transmembrane region" description="Helical" evidence="3">
    <location>
        <begin position="205"/>
        <end position="225"/>
    </location>
</feature>
<evidence type="ECO:0000256" key="3">
    <source>
        <dbReference type="SAM" id="Phobius"/>
    </source>
</evidence>
<feature type="transmembrane region" description="Helical" evidence="3">
    <location>
        <begin position="66"/>
        <end position="92"/>
    </location>
</feature>
<dbReference type="OrthoDB" id="222071at2"/>
<dbReference type="EMBL" id="VOSM01000004">
    <property type="protein sequence ID" value="TXD37163.1"/>
    <property type="molecule type" value="Genomic_DNA"/>
</dbReference>